<evidence type="ECO:0000313" key="2">
    <source>
        <dbReference type="EMBL" id="KAF6722241.1"/>
    </source>
</evidence>
<accession>A0A834F5F9</accession>
<organism evidence="2 3">
    <name type="scientific">Oryzias melastigma</name>
    <name type="common">Marine medaka</name>
    <dbReference type="NCBI Taxonomy" id="30732"/>
    <lineage>
        <taxon>Eukaryota</taxon>
        <taxon>Metazoa</taxon>
        <taxon>Chordata</taxon>
        <taxon>Craniata</taxon>
        <taxon>Vertebrata</taxon>
        <taxon>Euteleostomi</taxon>
        <taxon>Actinopterygii</taxon>
        <taxon>Neopterygii</taxon>
        <taxon>Teleostei</taxon>
        <taxon>Neoteleostei</taxon>
        <taxon>Acanthomorphata</taxon>
        <taxon>Ovalentaria</taxon>
        <taxon>Atherinomorphae</taxon>
        <taxon>Beloniformes</taxon>
        <taxon>Adrianichthyidae</taxon>
        <taxon>Oryziinae</taxon>
        <taxon>Oryzias</taxon>
    </lineage>
</organism>
<dbReference type="AlphaFoldDB" id="A0A834F5F9"/>
<gene>
    <name evidence="2" type="ORF">FQA47_024303</name>
</gene>
<protein>
    <submittedName>
        <fullName evidence="2">Uncharacterized protein</fullName>
    </submittedName>
</protein>
<sequence>MRTGTLRGPGRRQQHDPKMTPDSEKNIGTGLRLGEAIAHRAATPLQWLPFSLPAQIEPLSSARARRQNASPFPALRRVLSYNPSEMKGLPSKEQTAAAAAAAAASVRMSVAGDCEDSTEEGQGGLPVLSALKGLTAPYGPPPPPPTPTQDFTQGRASERAVTLPKKGGVLKGGTE</sequence>
<name>A0A834F5F9_ORYME</name>
<feature type="region of interest" description="Disordered" evidence="1">
    <location>
        <begin position="131"/>
        <end position="175"/>
    </location>
</feature>
<feature type="region of interest" description="Disordered" evidence="1">
    <location>
        <begin position="1"/>
        <end position="28"/>
    </location>
</feature>
<feature type="compositionally biased region" description="Basic and acidic residues" evidence="1">
    <location>
        <begin position="13"/>
        <end position="25"/>
    </location>
</feature>
<evidence type="ECO:0000256" key="1">
    <source>
        <dbReference type="SAM" id="MobiDB-lite"/>
    </source>
</evidence>
<proteinExistence type="predicted"/>
<evidence type="ECO:0000313" key="3">
    <source>
        <dbReference type="Proteomes" id="UP000646548"/>
    </source>
</evidence>
<dbReference type="Proteomes" id="UP000646548">
    <property type="component" value="Unassembled WGS sequence"/>
</dbReference>
<dbReference type="EMBL" id="WKFB01000464">
    <property type="protein sequence ID" value="KAF6722241.1"/>
    <property type="molecule type" value="Genomic_DNA"/>
</dbReference>
<comment type="caution">
    <text evidence="2">The sequence shown here is derived from an EMBL/GenBank/DDBJ whole genome shotgun (WGS) entry which is preliminary data.</text>
</comment>
<reference evidence="2" key="1">
    <citation type="journal article" name="BMC Genomics">
        <title>Long-read sequencing and de novo genome assembly of marine medaka (Oryzias melastigma).</title>
        <authorList>
            <person name="Liang P."/>
            <person name="Saqib H.S.A."/>
            <person name="Ni X."/>
            <person name="Shen Y."/>
        </authorList>
    </citation>
    <scope>NUCLEOTIDE SEQUENCE</scope>
    <source>
        <strain evidence="2">Bigg-433</strain>
    </source>
</reference>
<feature type="compositionally biased region" description="Pro residues" evidence="1">
    <location>
        <begin position="138"/>
        <end position="147"/>
    </location>
</feature>